<dbReference type="Gene3D" id="2.40.50.180">
    <property type="entry name" value="CheA-289, Domain 4"/>
    <property type="match status" value="1"/>
</dbReference>
<dbReference type="SMART" id="SM00260">
    <property type="entry name" value="CheW"/>
    <property type="match status" value="1"/>
</dbReference>
<dbReference type="InterPro" id="IPR039315">
    <property type="entry name" value="CheW"/>
</dbReference>
<dbReference type="STRING" id="69.GLE_2450"/>
<name>A0A0S2DGN5_LYSEN</name>
<evidence type="ECO:0000256" key="2">
    <source>
        <dbReference type="ARBA" id="ARBA00021483"/>
    </source>
</evidence>
<protein>
    <recommendedName>
        <fullName evidence="2">Chemotaxis protein CheW</fullName>
    </recommendedName>
</protein>
<dbReference type="PANTHER" id="PTHR22617">
    <property type="entry name" value="CHEMOTAXIS SENSOR HISTIDINE KINASE-RELATED"/>
    <property type="match status" value="1"/>
</dbReference>
<dbReference type="InterPro" id="IPR002545">
    <property type="entry name" value="CheW-lke_dom"/>
</dbReference>
<proteinExistence type="predicted"/>
<dbReference type="GO" id="GO:0005829">
    <property type="term" value="C:cytosol"/>
    <property type="evidence" value="ECO:0007669"/>
    <property type="project" value="TreeGrafter"/>
</dbReference>
<evidence type="ECO:0000313" key="6">
    <source>
        <dbReference type="Proteomes" id="UP000061569"/>
    </source>
</evidence>
<reference evidence="5 6" key="1">
    <citation type="submission" date="2015-11" db="EMBL/GenBank/DDBJ databases">
        <title>Genome sequences of Lysobacter enzymogenes strain C3 and Lysobacter antibioticus ATCC 29479.</title>
        <authorList>
            <person name="Kobayashi D.Y."/>
        </authorList>
    </citation>
    <scope>NUCLEOTIDE SEQUENCE [LARGE SCALE GENOMIC DNA]</scope>
    <source>
        <strain evidence="5 6">C3</strain>
    </source>
</reference>
<sequence>MSASDLGDAATGGERGHARSAVARLLERVPAREDLAAAAARLAAGAVEQRGDAASAFVFRLGEEWLGLTTALVDEVLELRPVHRLPHRHDAALRGLVNVRGRLTVCVALPALLQTGPAPAVRGGARRLVVLAAPEGALAFEADEVHGSLRYPLDDVRAVPSTVAHAVARFATGVLPWGERRVGLLDADLLLHALDRRIS</sequence>
<gene>
    <name evidence="5" type="ORF">GLE_2450</name>
</gene>
<dbReference type="Proteomes" id="UP000061569">
    <property type="component" value="Chromosome"/>
</dbReference>
<dbReference type="GO" id="GO:0007165">
    <property type="term" value="P:signal transduction"/>
    <property type="evidence" value="ECO:0007669"/>
    <property type="project" value="InterPro"/>
</dbReference>
<dbReference type="EMBL" id="CP013140">
    <property type="protein sequence ID" value="ALN57799.1"/>
    <property type="molecule type" value="Genomic_DNA"/>
</dbReference>
<comment type="subcellular location">
    <subcellularLocation>
        <location evidence="1">Cytoplasm</location>
    </subcellularLocation>
</comment>
<keyword evidence="3" id="KW-0963">Cytoplasm</keyword>
<feature type="domain" description="CheW-like" evidence="4">
    <location>
        <begin position="53"/>
        <end position="196"/>
    </location>
</feature>
<dbReference type="GO" id="GO:0006935">
    <property type="term" value="P:chemotaxis"/>
    <property type="evidence" value="ECO:0007669"/>
    <property type="project" value="InterPro"/>
</dbReference>
<evidence type="ECO:0000313" key="5">
    <source>
        <dbReference type="EMBL" id="ALN57799.1"/>
    </source>
</evidence>
<dbReference type="Gene3D" id="2.30.30.40">
    <property type="entry name" value="SH3 Domains"/>
    <property type="match status" value="1"/>
</dbReference>
<evidence type="ECO:0000256" key="3">
    <source>
        <dbReference type="ARBA" id="ARBA00022490"/>
    </source>
</evidence>
<dbReference type="AlphaFoldDB" id="A0A0S2DGN5"/>
<dbReference type="PATRIC" id="fig|69.6.peg.2413"/>
<dbReference type="Pfam" id="PF01584">
    <property type="entry name" value="CheW"/>
    <property type="match status" value="1"/>
</dbReference>
<dbReference type="KEGG" id="lez:GLE_2450"/>
<dbReference type="OrthoDB" id="21516at2"/>
<accession>A0A0S2DGN5</accession>
<organism evidence="5 6">
    <name type="scientific">Lysobacter enzymogenes</name>
    <dbReference type="NCBI Taxonomy" id="69"/>
    <lineage>
        <taxon>Bacteria</taxon>
        <taxon>Pseudomonadati</taxon>
        <taxon>Pseudomonadota</taxon>
        <taxon>Gammaproteobacteria</taxon>
        <taxon>Lysobacterales</taxon>
        <taxon>Lysobacteraceae</taxon>
        <taxon>Lysobacter</taxon>
    </lineage>
</organism>
<dbReference type="SUPFAM" id="SSF50341">
    <property type="entry name" value="CheW-like"/>
    <property type="match status" value="1"/>
</dbReference>
<dbReference type="PROSITE" id="PS50851">
    <property type="entry name" value="CHEW"/>
    <property type="match status" value="1"/>
</dbReference>
<dbReference type="PANTHER" id="PTHR22617:SF45">
    <property type="entry name" value="CHEMOTAXIS PROTEIN CHEW"/>
    <property type="match status" value="1"/>
</dbReference>
<evidence type="ECO:0000259" key="4">
    <source>
        <dbReference type="PROSITE" id="PS50851"/>
    </source>
</evidence>
<dbReference type="InterPro" id="IPR036061">
    <property type="entry name" value="CheW-like_dom_sf"/>
</dbReference>
<evidence type="ECO:0000256" key="1">
    <source>
        <dbReference type="ARBA" id="ARBA00004496"/>
    </source>
</evidence>